<sequence length="276" mass="28526">MTDRPQHLTSEELADYDVGLLDPARTEQVRLHLAVCPTCASALADVRNVSRVLAREPRPALPADVGVRLDAVLAELARAESRIRPPEGDRPGPTGGGTPPGTAAPSATPVRRRSGEPAAIGDDDGRARSLAAPRPTLGSLESNFRRHRRRPLRFAFAALGACAVAGAVGFGGYLLSAVSGHNEPSADSPIVVSGSELGSSSAVENTSGLSPHRFSAAWNCARKATDGRISGIESSVVNGEPGLLVYLRGSNGTTRVVFVTGCATGRPSAGPSATIR</sequence>
<evidence type="ECO:0000256" key="3">
    <source>
        <dbReference type="SAM" id="MobiDB-lite"/>
    </source>
</evidence>
<accession>A0A7W3IR02</accession>
<keyword evidence="1" id="KW-0805">Transcription regulation</keyword>
<reference evidence="5 6" key="1">
    <citation type="submission" date="2020-07" db="EMBL/GenBank/DDBJ databases">
        <title>Sequencing the genomes of 1000 actinobacteria strains.</title>
        <authorList>
            <person name="Klenk H.-P."/>
        </authorList>
    </citation>
    <scope>NUCLEOTIDE SEQUENCE [LARGE SCALE GENOMIC DNA]</scope>
    <source>
        <strain evidence="5 6">DSM 100723</strain>
    </source>
</reference>
<dbReference type="EMBL" id="JACGWT010000002">
    <property type="protein sequence ID" value="MBA8793613.1"/>
    <property type="molecule type" value="Genomic_DNA"/>
</dbReference>
<name>A0A7W3IR02_9ACTN</name>
<feature type="compositionally biased region" description="Low complexity" evidence="3">
    <location>
        <begin position="100"/>
        <end position="109"/>
    </location>
</feature>
<dbReference type="RefSeq" id="WP_182559211.1">
    <property type="nucleotide sequence ID" value="NZ_JACGWT010000002.1"/>
</dbReference>
<keyword evidence="4" id="KW-0812">Transmembrane</keyword>
<keyword evidence="6" id="KW-1185">Reference proteome</keyword>
<comment type="caution">
    <text evidence="5">The sequence shown here is derived from an EMBL/GenBank/DDBJ whole genome shotgun (WGS) entry which is preliminary data.</text>
</comment>
<evidence type="ECO:0000256" key="1">
    <source>
        <dbReference type="ARBA" id="ARBA00023015"/>
    </source>
</evidence>
<keyword evidence="4" id="KW-1133">Transmembrane helix</keyword>
<feature type="transmembrane region" description="Helical" evidence="4">
    <location>
        <begin position="154"/>
        <end position="175"/>
    </location>
</feature>
<keyword evidence="2" id="KW-0804">Transcription</keyword>
<dbReference type="Proteomes" id="UP000523079">
    <property type="component" value="Unassembled WGS sequence"/>
</dbReference>
<keyword evidence="4" id="KW-0472">Membrane</keyword>
<evidence type="ECO:0000313" key="6">
    <source>
        <dbReference type="Proteomes" id="UP000523079"/>
    </source>
</evidence>
<evidence type="ECO:0000256" key="4">
    <source>
        <dbReference type="SAM" id="Phobius"/>
    </source>
</evidence>
<organism evidence="5 6">
    <name type="scientific">Microlunatus kandeliicorticis</name>
    <dbReference type="NCBI Taxonomy" id="1759536"/>
    <lineage>
        <taxon>Bacteria</taxon>
        <taxon>Bacillati</taxon>
        <taxon>Actinomycetota</taxon>
        <taxon>Actinomycetes</taxon>
        <taxon>Propionibacteriales</taxon>
        <taxon>Propionibacteriaceae</taxon>
        <taxon>Microlunatus</taxon>
    </lineage>
</organism>
<evidence type="ECO:0000313" key="5">
    <source>
        <dbReference type="EMBL" id="MBA8793613.1"/>
    </source>
</evidence>
<gene>
    <name evidence="5" type="ORF">FHX74_001218</name>
</gene>
<protein>
    <submittedName>
        <fullName evidence="5">Anti-sigma factor RsiW</fullName>
    </submittedName>
</protein>
<dbReference type="Gene3D" id="1.10.10.1320">
    <property type="entry name" value="Anti-sigma factor, zinc-finger domain"/>
    <property type="match status" value="1"/>
</dbReference>
<proteinExistence type="predicted"/>
<dbReference type="InterPro" id="IPR041916">
    <property type="entry name" value="Anti_sigma_zinc_sf"/>
</dbReference>
<dbReference type="AlphaFoldDB" id="A0A7W3IR02"/>
<feature type="region of interest" description="Disordered" evidence="3">
    <location>
        <begin position="79"/>
        <end position="143"/>
    </location>
</feature>
<evidence type="ECO:0000256" key="2">
    <source>
        <dbReference type="ARBA" id="ARBA00023163"/>
    </source>
</evidence>
<feature type="compositionally biased region" description="Basic and acidic residues" evidence="3">
    <location>
        <begin position="79"/>
        <end position="90"/>
    </location>
</feature>